<protein>
    <submittedName>
        <fullName evidence="2">MBL fold metallo-hydrolase</fullName>
    </submittedName>
</protein>
<dbReference type="Proteomes" id="UP001057868">
    <property type="component" value="Unassembled WGS sequence"/>
</dbReference>
<proteinExistence type="predicted"/>
<evidence type="ECO:0000256" key="1">
    <source>
        <dbReference type="ARBA" id="ARBA00022759"/>
    </source>
</evidence>
<evidence type="ECO:0000313" key="2">
    <source>
        <dbReference type="EMBL" id="GKU25642.1"/>
    </source>
</evidence>
<keyword evidence="1" id="KW-0540">Nuclease</keyword>
<comment type="caution">
    <text evidence="2">The sequence shown here is derived from an EMBL/GenBank/DDBJ whole genome shotgun (WGS) entry which is preliminary data.</text>
</comment>
<dbReference type="EMBL" id="BQXY01000003">
    <property type="protein sequence ID" value="GKU25642.1"/>
    <property type="molecule type" value="Genomic_DNA"/>
</dbReference>
<dbReference type="GO" id="GO:0042781">
    <property type="term" value="F:3'-tRNA processing endoribonuclease activity"/>
    <property type="evidence" value="ECO:0007669"/>
    <property type="project" value="TreeGrafter"/>
</dbReference>
<dbReference type="Gene3D" id="3.60.15.10">
    <property type="entry name" value="Ribonuclease Z/Hydroxyacylglutathione hydrolase-like"/>
    <property type="match status" value="1"/>
</dbReference>
<organism evidence="2 3">
    <name type="scientific">Clostridium folliculivorans</name>
    <dbReference type="NCBI Taxonomy" id="2886038"/>
    <lineage>
        <taxon>Bacteria</taxon>
        <taxon>Bacillati</taxon>
        <taxon>Bacillota</taxon>
        <taxon>Clostridia</taxon>
        <taxon>Eubacteriales</taxon>
        <taxon>Clostridiaceae</taxon>
        <taxon>Clostridium</taxon>
    </lineage>
</organism>
<dbReference type="RefSeq" id="WP_261852586.1">
    <property type="nucleotide sequence ID" value="NZ_BQXY01000003.1"/>
</dbReference>
<dbReference type="PANTHER" id="PTHR46018:SF2">
    <property type="entry name" value="ZINC PHOSPHODIESTERASE ELAC PROTEIN 1"/>
    <property type="match status" value="1"/>
</dbReference>
<sequence length="277" mass="32192">MTKLHILGTGSAMVTKCYNTCFTISNMAGEHFLVDTGGGNTLLTNLEKLNIPITRIHNIFISHTHNDHIAGITWIVRAIAQSMINEKYFGNLNFFGHSDVLEVAKQICTLMLEEKFTRFFGDRIFFIPVSDNEKRSIIDCDFTFFDINSKKRLQYGFRLEDTEGITFTFIGDEPYKDELEKHCLNSDFMMHEAFCLFEERDLFKPYEKHHTTVKEACENGRKLNIKNLILIHTEDKNYISKPEYYCAEGRYFFSDNLIVPSDLDEIDLEIIKEDSNI</sequence>
<dbReference type="SUPFAM" id="SSF56281">
    <property type="entry name" value="Metallo-hydrolase/oxidoreductase"/>
    <property type="match status" value="1"/>
</dbReference>
<gene>
    <name evidence="2" type="ORF">CFOLD11_24680</name>
</gene>
<dbReference type="PANTHER" id="PTHR46018">
    <property type="entry name" value="ZINC PHOSPHODIESTERASE ELAC PROTEIN 1"/>
    <property type="match status" value="1"/>
</dbReference>
<name>A0A9W5Y315_9CLOT</name>
<keyword evidence="1" id="KW-0378">Hydrolase</keyword>
<dbReference type="InterPro" id="IPR036866">
    <property type="entry name" value="RibonucZ/Hydroxyglut_hydro"/>
</dbReference>
<dbReference type="AlphaFoldDB" id="A0A9W5Y315"/>
<accession>A0A9W5Y315</accession>
<evidence type="ECO:0000313" key="3">
    <source>
        <dbReference type="Proteomes" id="UP001057868"/>
    </source>
</evidence>
<dbReference type="Pfam" id="PF23023">
    <property type="entry name" value="Anti-Pycsar_Apyc1"/>
    <property type="match status" value="1"/>
</dbReference>
<keyword evidence="3" id="KW-1185">Reference proteome</keyword>
<reference evidence="2" key="1">
    <citation type="journal article" date="2023" name="Int. J. Syst. Evol. Microbiol.">
        <title>&lt;i&gt;Clostridium folliculivorans&lt;/i&gt; sp. nov., isolated from soil samples of an organic paddy in Japan.</title>
        <authorList>
            <person name="Tazawa J."/>
            <person name="Kobayashi H."/>
            <person name="Tanizawa Y."/>
            <person name="Uchino A."/>
            <person name="Tanaka F."/>
            <person name="Urashima Y."/>
            <person name="Miura S."/>
            <person name="Sakamoto M."/>
            <person name="Ohkuma M."/>
            <person name="Tohno M."/>
        </authorList>
    </citation>
    <scope>NUCLEOTIDE SEQUENCE</scope>
    <source>
        <strain evidence="2">D1-1</strain>
    </source>
</reference>
<keyword evidence="1" id="KW-0255">Endonuclease</keyword>